<evidence type="ECO:0000256" key="1">
    <source>
        <dbReference type="SAM" id="Phobius"/>
    </source>
</evidence>
<keyword evidence="1" id="KW-1133">Transmembrane helix</keyword>
<evidence type="ECO:0000313" key="2">
    <source>
        <dbReference type="EMBL" id="PFG40761.1"/>
    </source>
</evidence>
<protein>
    <submittedName>
        <fullName evidence="2">Uncharacterized protein</fullName>
    </submittedName>
</protein>
<comment type="caution">
    <text evidence="2">The sequence shown here is derived from an EMBL/GenBank/DDBJ whole genome shotgun (WGS) entry which is preliminary data.</text>
</comment>
<accession>A0A2A9EQF7</accession>
<evidence type="ECO:0000313" key="3">
    <source>
        <dbReference type="Proteomes" id="UP000222106"/>
    </source>
</evidence>
<feature type="transmembrane region" description="Helical" evidence="1">
    <location>
        <begin position="31"/>
        <end position="52"/>
    </location>
</feature>
<feature type="transmembrane region" description="Helical" evidence="1">
    <location>
        <begin position="73"/>
        <end position="100"/>
    </location>
</feature>
<name>A0A2A9EQF7_9MICO</name>
<dbReference type="Proteomes" id="UP000222106">
    <property type="component" value="Unassembled WGS sequence"/>
</dbReference>
<dbReference type="EMBL" id="PDJI01000004">
    <property type="protein sequence ID" value="PFG40761.1"/>
    <property type="molecule type" value="Genomic_DNA"/>
</dbReference>
<proteinExistence type="predicted"/>
<keyword evidence="1" id="KW-0812">Transmembrane</keyword>
<sequence>MLVEALVLVGMAVVLVTDVVRGVAPDVFSALALAVFFVGFAAMLAGSVRALWRGQRWGRGPVITWQVLQAASALTLTGVQTALVVLAVLVAAAAVAGVLWPSARDYASGTRAPGAVV</sequence>
<dbReference type="AlphaFoldDB" id="A0A2A9EQF7"/>
<reference evidence="2 3" key="1">
    <citation type="submission" date="2017-10" db="EMBL/GenBank/DDBJ databases">
        <title>Sequencing the genomes of 1000 actinobacteria strains.</title>
        <authorList>
            <person name="Klenk H.-P."/>
        </authorList>
    </citation>
    <scope>NUCLEOTIDE SEQUENCE [LARGE SCALE GENOMIC DNA]</scope>
    <source>
        <strain evidence="2 3">DSM 21838</strain>
    </source>
</reference>
<keyword evidence="3" id="KW-1185">Reference proteome</keyword>
<organism evidence="2 3">
    <name type="scientific">Georgenia soli</name>
    <dbReference type="NCBI Taxonomy" id="638953"/>
    <lineage>
        <taxon>Bacteria</taxon>
        <taxon>Bacillati</taxon>
        <taxon>Actinomycetota</taxon>
        <taxon>Actinomycetes</taxon>
        <taxon>Micrococcales</taxon>
        <taxon>Bogoriellaceae</taxon>
        <taxon>Georgenia</taxon>
    </lineage>
</organism>
<gene>
    <name evidence="2" type="ORF">ATJ97_3295</name>
</gene>
<keyword evidence="1" id="KW-0472">Membrane</keyword>